<proteinExistence type="predicted"/>
<gene>
    <name evidence="2" type="ORF">IFO69_13775</name>
</gene>
<reference evidence="2 3" key="1">
    <citation type="submission" date="2020-09" db="EMBL/GenBank/DDBJ databases">
        <title>Echinicola sp. CAU 1574 isolated from sand of Sido Beach.</title>
        <authorList>
            <person name="Kim W."/>
        </authorList>
    </citation>
    <scope>NUCLEOTIDE SEQUENCE [LARGE SCALE GENOMIC DNA]</scope>
    <source>
        <strain evidence="2 3">CAU 1574</strain>
    </source>
</reference>
<sequence length="140" mass="15451">MIRKILLVFFLLGVSVTVYGQGVCGTPHDLNSEIFHSSDQQESLNQSIVEAFGSTDGGVCINVYFHIVRNNSGSGGITVNELDGIIDDLSQFYNSHNIYFNNYGHDFIDNTNFQTIDDATEAATLAQVNNQSDAINYYIV</sequence>
<comment type="caution">
    <text evidence="2">The sequence shown here is derived from an EMBL/GenBank/DDBJ whole genome shotgun (WGS) entry which is preliminary data.</text>
</comment>
<evidence type="ECO:0000256" key="1">
    <source>
        <dbReference type="SAM" id="SignalP"/>
    </source>
</evidence>
<keyword evidence="1" id="KW-0732">Signal</keyword>
<dbReference type="EMBL" id="JACYTQ010000004">
    <property type="protein sequence ID" value="MBD8489822.1"/>
    <property type="molecule type" value="Genomic_DNA"/>
</dbReference>
<keyword evidence="3" id="KW-1185">Reference proteome</keyword>
<protein>
    <submittedName>
        <fullName evidence="2">Uncharacterized protein</fullName>
    </submittedName>
</protein>
<evidence type="ECO:0000313" key="2">
    <source>
        <dbReference type="EMBL" id="MBD8489822.1"/>
    </source>
</evidence>
<accession>A0ABR9AM05</accession>
<feature type="chain" id="PRO_5045597282" evidence="1">
    <location>
        <begin position="21"/>
        <end position="140"/>
    </location>
</feature>
<organism evidence="2 3">
    <name type="scientific">Echinicola arenosa</name>
    <dbReference type="NCBI Taxonomy" id="2774144"/>
    <lineage>
        <taxon>Bacteria</taxon>
        <taxon>Pseudomonadati</taxon>
        <taxon>Bacteroidota</taxon>
        <taxon>Cytophagia</taxon>
        <taxon>Cytophagales</taxon>
        <taxon>Cyclobacteriaceae</taxon>
        <taxon>Echinicola</taxon>
    </lineage>
</organism>
<evidence type="ECO:0000313" key="3">
    <source>
        <dbReference type="Proteomes" id="UP000647133"/>
    </source>
</evidence>
<dbReference type="Proteomes" id="UP000647133">
    <property type="component" value="Unassembled WGS sequence"/>
</dbReference>
<name>A0ABR9AM05_9BACT</name>
<feature type="signal peptide" evidence="1">
    <location>
        <begin position="1"/>
        <end position="20"/>
    </location>
</feature>
<dbReference type="RefSeq" id="WP_192010705.1">
    <property type="nucleotide sequence ID" value="NZ_JACYTQ010000004.1"/>
</dbReference>